<keyword evidence="1 4" id="KW-0489">Methyltransferase</keyword>
<evidence type="ECO:0000313" key="7">
    <source>
        <dbReference type="Proteomes" id="UP000808337"/>
    </source>
</evidence>
<dbReference type="PROSITE" id="PS51687">
    <property type="entry name" value="SAM_MT_RNA_M5U"/>
    <property type="match status" value="1"/>
</dbReference>
<dbReference type="SUPFAM" id="SSF53335">
    <property type="entry name" value="S-adenosyl-L-methionine-dependent methyltransferases"/>
    <property type="match status" value="1"/>
</dbReference>
<feature type="binding site" evidence="4">
    <location>
        <position position="402"/>
    </location>
    <ligand>
        <name>S-adenosyl-L-methionine</name>
        <dbReference type="ChEBI" id="CHEBI:59789"/>
    </ligand>
</feature>
<dbReference type="AlphaFoldDB" id="A0A9D7ST99"/>
<comment type="similarity">
    <text evidence="4">Belongs to the class I-like SAM-binding methyltransferase superfamily. RNA M5U methyltransferase family.</text>
</comment>
<organism evidence="6 7">
    <name type="scientific">Candidatus Opimibacter skivensis</name>
    <dbReference type="NCBI Taxonomy" id="2982028"/>
    <lineage>
        <taxon>Bacteria</taxon>
        <taxon>Pseudomonadati</taxon>
        <taxon>Bacteroidota</taxon>
        <taxon>Saprospiria</taxon>
        <taxon>Saprospirales</taxon>
        <taxon>Saprospiraceae</taxon>
        <taxon>Candidatus Opimibacter</taxon>
    </lineage>
</organism>
<evidence type="ECO:0000256" key="5">
    <source>
        <dbReference type="PROSITE-ProRule" id="PRU10015"/>
    </source>
</evidence>
<dbReference type="Gene3D" id="2.40.50.140">
    <property type="entry name" value="Nucleic acid-binding proteins"/>
    <property type="match status" value="1"/>
</dbReference>
<accession>A0A9D7ST99</accession>
<dbReference type="GO" id="GO:0070475">
    <property type="term" value="P:rRNA base methylation"/>
    <property type="evidence" value="ECO:0007669"/>
    <property type="project" value="TreeGrafter"/>
</dbReference>
<sequence>MSRPDRKPRKIFEGVDIIDTADEGLAIGRCEDGLIIQVRGAVPGDKVDVVALEKRKGMYITKVSSVTTFSPDRVEPFCSHFGVCGGCKWQHMAYDAQVRFKEKKVLDAFQRIGGLDTSLIKPIVKAPSQTYYRNKLEFTASDRRWLTEEELSHQDEIFDKNGIGFHLVGAFDKVLDIDHCYLQADPSNDIRHFVKNMCIENNWAFQSLRHKSGFIRNIIVRNNLAGDVMIVLVVGEDEKERINLLVNGLKNNFPQIVSIYSCFNHKVNDSLHDLTLVHEYGDTGLIEQLGNTKFKIGPKSFFQTNSAQAFNLYSLAKELAALQPDDNVYDLYCGVGSLGIFMADQCKQVVGIEQINEAIIDAHANAELNGFTNTHFVTGQVEMILDPGFIAKYGKPDVIITDPPRVGMHPNVIPHLLAAAPDRIVYVSCNPATQARDLKMLSDDYALVSAIPVDMFPHTHHIECVALLRHK</sequence>
<dbReference type="Proteomes" id="UP000808337">
    <property type="component" value="Unassembled WGS sequence"/>
</dbReference>
<dbReference type="Pfam" id="PF05958">
    <property type="entry name" value="tRNA_U5-meth_tr"/>
    <property type="match status" value="2"/>
</dbReference>
<dbReference type="PANTHER" id="PTHR11061:SF30">
    <property type="entry name" value="TRNA (URACIL(54)-C(5))-METHYLTRANSFERASE"/>
    <property type="match status" value="1"/>
</dbReference>
<keyword evidence="2 4" id="KW-0808">Transferase</keyword>
<feature type="active site" description="Nucleophile" evidence="4">
    <location>
        <position position="429"/>
    </location>
</feature>
<dbReference type="GO" id="GO:0070041">
    <property type="term" value="F:rRNA (uridine-C5-)-methyltransferase activity"/>
    <property type="evidence" value="ECO:0007669"/>
    <property type="project" value="TreeGrafter"/>
</dbReference>
<evidence type="ECO:0000256" key="2">
    <source>
        <dbReference type="ARBA" id="ARBA00022679"/>
    </source>
</evidence>
<dbReference type="InterPro" id="IPR010280">
    <property type="entry name" value="U5_MeTrfase_fam"/>
</dbReference>
<feature type="binding site" evidence="4">
    <location>
        <position position="303"/>
    </location>
    <ligand>
        <name>S-adenosyl-L-methionine</name>
        <dbReference type="ChEBI" id="CHEBI:59789"/>
    </ligand>
</feature>
<protein>
    <submittedName>
        <fullName evidence="6">23S rRNA (Uracil(1939)-C(5))-methyltransferase RlmD</fullName>
        <ecNumber evidence="6">2.1.1.190</ecNumber>
    </submittedName>
</protein>
<dbReference type="SUPFAM" id="SSF50249">
    <property type="entry name" value="Nucleic acid-binding proteins"/>
    <property type="match status" value="1"/>
</dbReference>
<evidence type="ECO:0000313" key="6">
    <source>
        <dbReference type="EMBL" id="MBK9982697.1"/>
    </source>
</evidence>
<dbReference type="PANTHER" id="PTHR11061">
    <property type="entry name" value="RNA M5U METHYLTRANSFERASE"/>
    <property type="match status" value="1"/>
</dbReference>
<dbReference type="PROSITE" id="PS01231">
    <property type="entry name" value="TRMA_2"/>
    <property type="match status" value="1"/>
</dbReference>
<dbReference type="InterPro" id="IPR030390">
    <property type="entry name" value="MeTrfase_TrmA_AS"/>
</dbReference>
<evidence type="ECO:0000256" key="1">
    <source>
        <dbReference type="ARBA" id="ARBA00022603"/>
    </source>
</evidence>
<evidence type="ECO:0000256" key="3">
    <source>
        <dbReference type="ARBA" id="ARBA00022691"/>
    </source>
</evidence>
<dbReference type="PROSITE" id="PS01230">
    <property type="entry name" value="TRMA_1"/>
    <property type="match status" value="1"/>
</dbReference>
<evidence type="ECO:0000256" key="4">
    <source>
        <dbReference type="PROSITE-ProRule" id="PRU01024"/>
    </source>
</evidence>
<feature type="binding site" evidence="4">
    <location>
        <position position="353"/>
    </location>
    <ligand>
        <name>S-adenosyl-L-methionine</name>
        <dbReference type="ChEBI" id="CHEBI:59789"/>
    </ligand>
</feature>
<dbReference type="InterPro" id="IPR029063">
    <property type="entry name" value="SAM-dependent_MTases_sf"/>
</dbReference>
<reference evidence="6 7" key="1">
    <citation type="submission" date="2020-10" db="EMBL/GenBank/DDBJ databases">
        <title>Connecting structure to function with the recovery of over 1000 high-quality activated sludge metagenome-assembled genomes encoding full-length rRNA genes using long-read sequencing.</title>
        <authorList>
            <person name="Singleton C.M."/>
            <person name="Petriglieri F."/>
            <person name="Kristensen J.M."/>
            <person name="Kirkegaard R.H."/>
            <person name="Michaelsen T.Y."/>
            <person name="Andersen M.H."/>
            <person name="Karst S.M."/>
            <person name="Dueholm M.S."/>
            <person name="Nielsen P.H."/>
            <person name="Albertsen M."/>
        </authorList>
    </citation>
    <scope>NUCLEOTIDE SEQUENCE [LARGE SCALE GENOMIC DNA]</scope>
    <source>
        <strain evidence="6">Ribe_18-Q3-R11-54_MAXAC.273</strain>
    </source>
</reference>
<dbReference type="Gene3D" id="3.40.50.150">
    <property type="entry name" value="Vaccinia Virus protein VP39"/>
    <property type="match status" value="1"/>
</dbReference>
<dbReference type="InterPro" id="IPR030391">
    <property type="entry name" value="MeTrfase_TrmA_CS"/>
</dbReference>
<dbReference type="NCBIfam" id="TIGR00479">
    <property type="entry name" value="rumA"/>
    <property type="match status" value="1"/>
</dbReference>
<proteinExistence type="inferred from homology"/>
<feature type="binding site" evidence="4">
    <location>
        <position position="332"/>
    </location>
    <ligand>
        <name>S-adenosyl-L-methionine</name>
        <dbReference type="ChEBI" id="CHEBI:59789"/>
    </ligand>
</feature>
<dbReference type="EMBL" id="JADKGY010000006">
    <property type="protein sequence ID" value="MBK9982697.1"/>
    <property type="molecule type" value="Genomic_DNA"/>
</dbReference>
<dbReference type="FunFam" id="3.40.50.150:FF:000009">
    <property type="entry name" value="23S rRNA (Uracil(1939)-C(5))-methyltransferase RlmD"/>
    <property type="match status" value="1"/>
</dbReference>
<name>A0A9D7ST99_9BACT</name>
<gene>
    <name evidence="6" type="primary">rlmD</name>
    <name evidence="6" type="ORF">IPP15_09790</name>
</gene>
<dbReference type="Gene3D" id="2.40.50.1070">
    <property type="match status" value="1"/>
</dbReference>
<dbReference type="InterPro" id="IPR012340">
    <property type="entry name" value="NA-bd_OB-fold"/>
</dbReference>
<feature type="active site" evidence="5">
    <location>
        <position position="429"/>
    </location>
</feature>
<comment type="caution">
    <text evidence="6">The sequence shown here is derived from an EMBL/GenBank/DDBJ whole genome shotgun (WGS) entry which is preliminary data.</text>
</comment>
<dbReference type="EC" id="2.1.1.190" evidence="6"/>
<dbReference type="CDD" id="cd02440">
    <property type="entry name" value="AdoMet_MTases"/>
    <property type="match status" value="1"/>
</dbReference>
<keyword evidence="3 4" id="KW-0949">S-adenosyl-L-methionine</keyword>